<evidence type="ECO:0000313" key="1">
    <source>
        <dbReference type="EMBL" id="QVI18779.1"/>
    </source>
</evidence>
<protein>
    <recommendedName>
        <fullName evidence="3">Peptide chain release factor 1</fullName>
    </recommendedName>
</protein>
<sequence>MLHTDIPTHGEILALTTVSEPWCVSIYTPTEVDTPTPDKNRVAIENQVKQALDRVEDKNARNALSEAFADLLDDEDYWRYQSRTLAVHATPEQLITHRVPNRLEASTTVGDRFNIKPLLRAVTFPQSAFVLALSENAVRLVEVTADRPAQDAQVPGLPASLTEYLALPPLGRSPHGRLQGSEGRKVRVRQYCRAVDLALRNVLTGLDIPLILAATEPTAGLFRSVSSYPQLLTEGISGNPERLTDAELAEQARTLLDQHYATELAELRTEFENRRSDGRGILDLSDIARAATYGIVHLLFVDIDAHVPGRLADDGSITQVPTRDDDSPGVLDEIARRTLLSNGRVLAVRSEDIPDGAHAAAILRYTP</sequence>
<name>A0ABX8CGT5_9NOCA</name>
<evidence type="ECO:0000313" key="2">
    <source>
        <dbReference type="Proteomes" id="UP000683310"/>
    </source>
</evidence>
<evidence type="ECO:0008006" key="3">
    <source>
        <dbReference type="Google" id="ProtNLM"/>
    </source>
</evidence>
<dbReference type="Pfam" id="PF18855">
    <property type="entry name" value="baeRF_family11"/>
    <property type="match status" value="1"/>
</dbReference>
<dbReference type="InterPro" id="IPR041638">
    <property type="entry name" value="BaeRF_family11"/>
</dbReference>
<gene>
    <name evidence="1" type="ORF">KHQ06_19815</name>
</gene>
<organism evidence="1 2">
    <name type="scientific">Nocardia tengchongensis</name>
    <dbReference type="NCBI Taxonomy" id="2055889"/>
    <lineage>
        <taxon>Bacteria</taxon>
        <taxon>Bacillati</taxon>
        <taxon>Actinomycetota</taxon>
        <taxon>Actinomycetes</taxon>
        <taxon>Mycobacteriales</taxon>
        <taxon>Nocardiaceae</taxon>
        <taxon>Nocardia</taxon>
    </lineage>
</organism>
<reference evidence="1 2" key="1">
    <citation type="submission" date="2021-04" db="EMBL/GenBank/DDBJ databases">
        <title>Nocardia tengchongensis.</title>
        <authorList>
            <person name="Zhuang k."/>
            <person name="Ran Y."/>
            <person name="Li W."/>
        </authorList>
    </citation>
    <scope>NUCLEOTIDE SEQUENCE [LARGE SCALE GENOMIC DNA]</scope>
    <source>
        <strain evidence="1 2">CFH S0057</strain>
    </source>
</reference>
<dbReference type="Proteomes" id="UP000683310">
    <property type="component" value="Chromosome"/>
</dbReference>
<proteinExistence type="predicted"/>
<keyword evidence="2" id="KW-1185">Reference proteome</keyword>
<dbReference type="EMBL" id="CP074371">
    <property type="protein sequence ID" value="QVI18779.1"/>
    <property type="molecule type" value="Genomic_DNA"/>
</dbReference>
<accession>A0ABX8CGT5</accession>